<dbReference type="Proteomes" id="UP000824998">
    <property type="component" value="Unassembled WGS sequence"/>
</dbReference>
<organism evidence="2 3">
    <name type="scientific">Amylocarpus encephaloides</name>
    <dbReference type="NCBI Taxonomy" id="45428"/>
    <lineage>
        <taxon>Eukaryota</taxon>
        <taxon>Fungi</taxon>
        <taxon>Dikarya</taxon>
        <taxon>Ascomycota</taxon>
        <taxon>Pezizomycotina</taxon>
        <taxon>Leotiomycetes</taxon>
        <taxon>Helotiales</taxon>
        <taxon>Helotiales incertae sedis</taxon>
        <taxon>Amylocarpus</taxon>
    </lineage>
</organism>
<feature type="compositionally biased region" description="Low complexity" evidence="1">
    <location>
        <begin position="31"/>
        <end position="51"/>
    </location>
</feature>
<feature type="compositionally biased region" description="Low complexity" evidence="1">
    <location>
        <begin position="1"/>
        <end position="20"/>
    </location>
</feature>
<comment type="caution">
    <text evidence="2">The sequence shown here is derived from an EMBL/GenBank/DDBJ whole genome shotgun (WGS) entry which is preliminary data.</text>
</comment>
<reference evidence="2" key="1">
    <citation type="journal article" date="2021" name="IMA Fungus">
        <title>Genomic characterization of three marine fungi, including Emericellopsis atlantica sp. nov. with signatures of a generalist lifestyle and marine biomass degradation.</title>
        <authorList>
            <person name="Hagestad O.C."/>
            <person name="Hou L."/>
            <person name="Andersen J.H."/>
            <person name="Hansen E.H."/>
            <person name="Altermark B."/>
            <person name="Li C."/>
            <person name="Kuhnert E."/>
            <person name="Cox R.J."/>
            <person name="Crous P.W."/>
            <person name="Spatafora J.W."/>
            <person name="Lail K."/>
            <person name="Amirebrahimi M."/>
            <person name="Lipzen A."/>
            <person name="Pangilinan J."/>
            <person name="Andreopoulos W."/>
            <person name="Hayes R.D."/>
            <person name="Ng V."/>
            <person name="Grigoriev I.V."/>
            <person name="Jackson S.A."/>
            <person name="Sutton T.D.S."/>
            <person name="Dobson A.D.W."/>
            <person name="Rama T."/>
        </authorList>
    </citation>
    <scope>NUCLEOTIDE SEQUENCE</scope>
    <source>
        <strain evidence="2">TRa018bII</strain>
    </source>
</reference>
<accession>A0A9P7YGQ6</accession>
<evidence type="ECO:0000313" key="2">
    <source>
        <dbReference type="EMBL" id="KAG9233301.1"/>
    </source>
</evidence>
<proteinExistence type="predicted"/>
<feature type="region of interest" description="Disordered" evidence="1">
    <location>
        <begin position="147"/>
        <end position="178"/>
    </location>
</feature>
<sequence length="475" mass="52887">MPVQAPRQPAPVQAPLQPAPDQGYPQNMNMPVQAPRQPAPAQGYPQPAPAQGHTQNMQLQAHRQPTSVQGYSQDMQFQAHRQPALAQIFVLKGQYQYPQLTATQSATQLLQRDHDMKNQECDVWPQQPGQMVNPAHLDGSRVGHTQTQLNQPLNDAGSFAQHQPSRSLNAGPSKQPFAAPLSANVVGFEQKQSTVSKAEMQEDDHKKVSIKPGNKEKRLPEAVPEEPSVLDPYPGDDTFEKLTKFVNANPISRSELANDPEFCEDANLSVAATWFSLSTNIQFITDKERDFLVLLGELEDKEAVMDKVLNTFKAIYPDEMAHLTRLDCDTIDESDIAIVSYKEMKLVQALRSLKDPDRAIACVGNFLPDLSGPARRAEMPIEEAEPQPVPDRLPEEDGFRSEENLPVLGSFSPAPGQYFNYTTAMQDTPMTDTDESSADTTVVSQWVSDSDETILDREDSEETIRSIDEWMDGFY</sequence>
<feature type="compositionally biased region" description="Polar residues" evidence="1">
    <location>
        <begin position="160"/>
        <end position="172"/>
    </location>
</feature>
<evidence type="ECO:0000256" key="1">
    <source>
        <dbReference type="SAM" id="MobiDB-lite"/>
    </source>
</evidence>
<dbReference type="AlphaFoldDB" id="A0A9P7YGQ6"/>
<keyword evidence="3" id="KW-1185">Reference proteome</keyword>
<feature type="region of interest" description="Disordered" evidence="1">
    <location>
        <begin position="1"/>
        <end position="70"/>
    </location>
</feature>
<feature type="compositionally biased region" description="Polar residues" evidence="1">
    <location>
        <begin position="52"/>
        <end position="70"/>
    </location>
</feature>
<dbReference type="EMBL" id="MU251507">
    <property type="protein sequence ID" value="KAG9233301.1"/>
    <property type="molecule type" value="Genomic_DNA"/>
</dbReference>
<feature type="compositionally biased region" description="Basic and acidic residues" evidence="1">
    <location>
        <begin position="199"/>
        <end position="220"/>
    </location>
</feature>
<feature type="region of interest" description="Disordered" evidence="1">
    <location>
        <begin position="192"/>
        <end position="234"/>
    </location>
</feature>
<name>A0A9P7YGQ6_9HELO</name>
<gene>
    <name evidence="2" type="ORF">BJ875DRAFT_50733</name>
</gene>
<evidence type="ECO:0000313" key="3">
    <source>
        <dbReference type="Proteomes" id="UP000824998"/>
    </source>
</evidence>
<protein>
    <submittedName>
        <fullName evidence="2">Uncharacterized protein</fullName>
    </submittedName>
</protein>